<dbReference type="EMBL" id="FWFR01000001">
    <property type="protein sequence ID" value="SLN33269.1"/>
    <property type="molecule type" value="Genomic_DNA"/>
</dbReference>
<reference evidence="12 13" key="1">
    <citation type="submission" date="2017-03" db="EMBL/GenBank/DDBJ databases">
        <authorList>
            <person name="Afonso C.L."/>
            <person name="Miller P.J."/>
            <person name="Scott M.A."/>
            <person name="Spackman E."/>
            <person name="Goraichik I."/>
            <person name="Dimitrov K.M."/>
            <person name="Suarez D.L."/>
            <person name="Swayne D.E."/>
        </authorList>
    </citation>
    <scope>NUCLEOTIDE SEQUENCE [LARGE SCALE GENOMIC DNA]</scope>
    <source>
        <strain evidence="12 13">CECT 7691</strain>
    </source>
</reference>
<dbReference type="RefSeq" id="WP_085882510.1">
    <property type="nucleotide sequence ID" value="NZ_FWFR01000001.1"/>
</dbReference>
<dbReference type="OrthoDB" id="9804841at2"/>
<dbReference type="AlphaFoldDB" id="A0A1Y5S830"/>
<dbReference type="Pfam" id="PF04442">
    <property type="entry name" value="CtaG_Cox11"/>
    <property type="match status" value="1"/>
</dbReference>
<keyword evidence="10" id="KW-0997">Cell inner membrane</keyword>
<dbReference type="InterPro" id="IPR023471">
    <property type="entry name" value="CtaG/Cox11_dom_sf"/>
</dbReference>
<dbReference type="FunFam" id="2.60.370.10:FF:000001">
    <property type="entry name" value="COX11 cytochrome c oxidase assembly homolog"/>
    <property type="match status" value="1"/>
</dbReference>
<evidence type="ECO:0000256" key="2">
    <source>
        <dbReference type="ARBA" id="ARBA00004382"/>
    </source>
</evidence>
<evidence type="ECO:0000256" key="8">
    <source>
        <dbReference type="ARBA" id="ARBA00023008"/>
    </source>
</evidence>
<dbReference type="GO" id="GO:0005886">
    <property type="term" value="C:plasma membrane"/>
    <property type="evidence" value="ECO:0007669"/>
    <property type="project" value="UniProtKB-SubCell"/>
</dbReference>
<keyword evidence="5 10" id="KW-0812">Transmembrane</keyword>
<keyword evidence="7 10" id="KW-1133">Transmembrane helix</keyword>
<proteinExistence type="inferred from homology"/>
<evidence type="ECO:0000256" key="1">
    <source>
        <dbReference type="ARBA" id="ARBA00004007"/>
    </source>
</evidence>
<name>A0A1Y5S830_9PROT</name>
<evidence type="ECO:0000313" key="12">
    <source>
        <dbReference type="EMBL" id="SLN33269.1"/>
    </source>
</evidence>
<dbReference type="GO" id="GO:0005507">
    <property type="term" value="F:copper ion binding"/>
    <property type="evidence" value="ECO:0007669"/>
    <property type="project" value="InterPro"/>
</dbReference>
<accession>A0A1Y5S830</accession>
<dbReference type="Gene3D" id="2.60.370.10">
    <property type="entry name" value="Ctag/Cox11"/>
    <property type="match status" value="1"/>
</dbReference>
<dbReference type="PIRSF" id="PIRSF005413">
    <property type="entry name" value="COX11"/>
    <property type="match status" value="1"/>
</dbReference>
<comment type="similarity">
    <text evidence="3 10">Belongs to the COX11/CtaG family.</text>
</comment>
<keyword evidence="9 10" id="KW-0472">Membrane</keyword>
<evidence type="ECO:0000256" key="4">
    <source>
        <dbReference type="ARBA" id="ARBA00015384"/>
    </source>
</evidence>
<evidence type="ECO:0000313" key="13">
    <source>
        <dbReference type="Proteomes" id="UP000193200"/>
    </source>
</evidence>
<feature type="topological domain" description="Cytoplasmic" evidence="10">
    <location>
        <begin position="1"/>
        <end position="6"/>
    </location>
</feature>
<feature type="topological domain" description="Periplasmic" evidence="10">
    <location>
        <begin position="28"/>
        <end position="200"/>
    </location>
</feature>
<evidence type="ECO:0000256" key="9">
    <source>
        <dbReference type="ARBA" id="ARBA00023136"/>
    </source>
</evidence>
<sequence length="200" mass="22032">MSNRRNRVVVTGAVAAVVGMVCLAYASVPLYDLFCRVTGFGGTTQRADAAPEQVIDRAFTVHFDASLARGMPWSFRPLQRSVDVEAGEQKLAFFQAHNPTPHRVSGNATFNVTPQKIGKYFNKIECFCFTEQTLEPGETVDMPILFFIDPAIADDPNAAEVKTITLSYTFFVDEDAESELKDGKRTVSQVQTAPASRDIN</sequence>
<dbReference type="PANTHER" id="PTHR21320">
    <property type="entry name" value="CYTOCHROME C OXIDASE ASSEMBLY PROTEIN COX11-RELATED"/>
    <property type="match status" value="1"/>
</dbReference>
<dbReference type="NCBIfam" id="NF003465">
    <property type="entry name" value="PRK05089.1"/>
    <property type="match status" value="1"/>
</dbReference>
<evidence type="ECO:0000256" key="7">
    <source>
        <dbReference type="ARBA" id="ARBA00022989"/>
    </source>
</evidence>
<dbReference type="Proteomes" id="UP000193200">
    <property type="component" value="Unassembled WGS sequence"/>
</dbReference>
<evidence type="ECO:0000256" key="5">
    <source>
        <dbReference type="ARBA" id="ARBA00022692"/>
    </source>
</evidence>
<evidence type="ECO:0000256" key="3">
    <source>
        <dbReference type="ARBA" id="ARBA00009620"/>
    </source>
</evidence>
<comment type="subcellular location">
    <subcellularLocation>
        <location evidence="2 10">Cell inner membrane</location>
        <topology evidence="2 10">Single-pass type II membrane protein</topology>
        <orientation evidence="2 10">Periplasmic side</orientation>
    </subcellularLocation>
</comment>
<gene>
    <name evidence="10 12" type="primary">ctaG</name>
    <name evidence="12" type="ORF">OCH7691_01277</name>
</gene>
<dbReference type="HAMAP" id="MF_00155">
    <property type="entry name" value="CtaG"/>
    <property type="match status" value="1"/>
</dbReference>
<dbReference type="SUPFAM" id="SSF110111">
    <property type="entry name" value="Ctag/Cox11"/>
    <property type="match status" value="1"/>
</dbReference>
<dbReference type="PANTHER" id="PTHR21320:SF3">
    <property type="entry name" value="CYTOCHROME C OXIDASE ASSEMBLY PROTEIN COX11, MITOCHONDRIAL-RELATED"/>
    <property type="match status" value="1"/>
</dbReference>
<dbReference type="GO" id="GO:0008535">
    <property type="term" value="P:respiratory chain complex IV assembly"/>
    <property type="evidence" value="ECO:0007669"/>
    <property type="project" value="UniProtKB-UniRule"/>
</dbReference>
<evidence type="ECO:0000256" key="11">
    <source>
        <dbReference type="SAM" id="MobiDB-lite"/>
    </source>
</evidence>
<organism evidence="12 13">
    <name type="scientific">Oceanibacterium hippocampi</name>
    <dbReference type="NCBI Taxonomy" id="745714"/>
    <lineage>
        <taxon>Bacteria</taxon>
        <taxon>Pseudomonadati</taxon>
        <taxon>Pseudomonadota</taxon>
        <taxon>Alphaproteobacteria</taxon>
        <taxon>Sneathiellales</taxon>
        <taxon>Sneathiellaceae</taxon>
        <taxon>Oceanibacterium</taxon>
    </lineage>
</organism>
<evidence type="ECO:0000256" key="6">
    <source>
        <dbReference type="ARBA" id="ARBA00022968"/>
    </source>
</evidence>
<keyword evidence="8 10" id="KW-0186">Copper</keyword>
<keyword evidence="10" id="KW-1003">Cell membrane</keyword>
<feature type="region of interest" description="Disordered" evidence="11">
    <location>
        <begin position="181"/>
        <end position="200"/>
    </location>
</feature>
<comment type="function">
    <text evidence="1 10">Exerts its effect at some terminal stage of cytochrome c oxidase synthesis, probably by being involved in the insertion of the copper B into subunit I.</text>
</comment>
<protein>
    <recommendedName>
        <fullName evidence="4 10">Cytochrome c oxidase assembly protein CtaG</fullName>
    </recommendedName>
</protein>
<dbReference type="InParanoid" id="A0A1Y5S830"/>
<evidence type="ECO:0000256" key="10">
    <source>
        <dbReference type="HAMAP-Rule" id="MF_00155"/>
    </source>
</evidence>
<keyword evidence="6 10" id="KW-0735">Signal-anchor</keyword>
<keyword evidence="13" id="KW-1185">Reference proteome</keyword>
<dbReference type="InterPro" id="IPR007533">
    <property type="entry name" value="Cyt_c_oxidase_assmbl_CtaG"/>
</dbReference>